<evidence type="ECO:0000256" key="1">
    <source>
        <dbReference type="ARBA" id="ARBA00004651"/>
    </source>
</evidence>
<keyword evidence="3" id="KW-1003">Cell membrane</keyword>
<dbReference type="GO" id="GO:0004100">
    <property type="term" value="F:chitin synthase activity"/>
    <property type="evidence" value="ECO:0007669"/>
    <property type="project" value="UniProtKB-EC"/>
</dbReference>
<evidence type="ECO:0000256" key="8">
    <source>
        <dbReference type="ARBA" id="ARBA00023136"/>
    </source>
</evidence>
<feature type="region of interest" description="Disordered" evidence="10">
    <location>
        <begin position="1"/>
        <end position="31"/>
    </location>
</feature>
<keyword evidence="7 11" id="KW-1133">Transmembrane helix</keyword>
<dbReference type="InterPro" id="IPR004835">
    <property type="entry name" value="Chitin_synth"/>
</dbReference>
<dbReference type="Proteomes" id="UP000038830">
    <property type="component" value="Unassembled WGS sequence"/>
</dbReference>
<name>A0A0H5C139_CYBJN</name>
<evidence type="ECO:0000256" key="3">
    <source>
        <dbReference type="ARBA" id="ARBA00022475"/>
    </source>
</evidence>
<dbReference type="GO" id="GO:0006031">
    <property type="term" value="P:chitin biosynthetic process"/>
    <property type="evidence" value="ECO:0007669"/>
    <property type="project" value="TreeGrafter"/>
</dbReference>
<evidence type="ECO:0000256" key="4">
    <source>
        <dbReference type="ARBA" id="ARBA00022676"/>
    </source>
</evidence>
<reference evidence="14" key="1">
    <citation type="journal article" date="2015" name="J. Biotechnol.">
        <title>The structure of the Cyberlindnera jadinii genome and its relation to Candida utilis analyzed by the occurrence of single nucleotide polymorphisms.</title>
        <authorList>
            <person name="Rupp O."/>
            <person name="Brinkrolf K."/>
            <person name="Buerth C."/>
            <person name="Kunigo M."/>
            <person name="Schneider J."/>
            <person name="Jaenicke S."/>
            <person name="Goesmann A."/>
            <person name="Puehler A."/>
            <person name="Jaeger K.-E."/>
            <person name="Ernst J.F."/>
        </authorList>
    </citation>
    <scope>NUCLEOTIDE SEQUENCE [LARGE SCALE GENOMIC DNA]</scope>
    <source>
        <strain evidence="14">ATCC 18201 / CBS 1600 / BCRC 20928 / JCM 3617 / NBRC 0987 / NRRL Y-1542</strain>
    </source>
</reference>
<keyword evidence="8 11" id="KW-0472">Membrane</keyword>
<dbReference type="SUPFAM" id="SSF53448">
    <property type="entry name" value="Nucleotide-diphospho-sugar transferases"/>
    <property type="match status" value="1"/>
</dbReference>
<dbReference type="EMBL" id="CDQK01000002">
    <property type="protein sequence ID" value="CEP21525.1"/>
    <property type="molecule type" value="Genomic_DNA"/>
</dbReference>
<evidence type="ECO:0000313" key="13">
    <source>
        <dbReference type="EMBL" id="CEP21525.1"/>
    </source>
</evidence>
<evidence type="ECO:0000259" key="12">
    <source>
        <dbReference type="Pfam" id="PF08407"/>
    </source>
</evidence>
<proteinExistence type="predicted"/>
<feature type="transmembrane region" description="Helical" evidence="11">
    <location>
        <begin position="1027"/>
        <end position="1052"/>
    </location>
</feature>
<dbReference type="InterPro" id="IPR029044">
    <property type="entry name" value="Nucleotide-diphossugar_trans"/>
</dbReference>
<dbReference type="InterPro" id="IPR013616">
    <property type="entry name" value="Chitin_synth_N"/>
</dbReference>
<keyword evidence="9" id="KW-0961">Cell wall biogenesis/degradation</keyword>
<keyword evidence="4" id="KW-0328">Glycosyltransferase</keyword>
<comment type="subcellular location">
    <subcellularLocation>
        <location evidence="1">Cell membrane</location>
        <topology evidence="1">Multi-pass membrane protein</topology>
    </subcellularLocation>
</comment>
<dbReference type="AlphaFoldDB" id="A0A0H5C139"/>
<dbReference type="PANTHER" id="PTHR22914">
    <property type="entry name" value="CHITIN SYNTHASE"/>
    <property type="match status" value="1"/>
</dbReference>
<accession>A0A0H5C139</accession>
<keyword evidence="5" id="KW-0808">Transferase</keyword>
<feature type="compositionally biased region" description="Basic and acidic residues" evidence="10">
    <location>
        <begin position="13"/>
        <end position="25"/>
    </location>
</feature>
<dbReference type="EC" id="2.4.1.16" evidence="2"/>
<organism evidence="13 14">
    <name type="scientific">Cyberlindnera jadinii (strain ATCC 18201 / CBS 1600 / BCRC 20928 / JCM 3617 / NBRC 0987 / NRRL Y-1542)</name>
    <name type="common">Torula yeast</name>
    <name type="synonym">Candida utilis</name>
    <dbReference type="NCBI Taxonomy" id="983966"/>
    <lineage>
        <taxon>Eukaryota</taxon>
        <taxon>Fungi</taxon>
        <taxon>Dikarya</taxon>
        <taxon>Ascomycota</taxon>
        <taxon>Saccharomycotina</taxon>
        <taxon>Saccharomycetes</taxon>
        <taxon>Phaffomycetales</taxon>
        <taxon>Phaffomycetaceae</taxon>
        <taxon>Cyberlindnera</taxon>
    </lineage>
</organism>
<evidence type="ECO:0000256" key="10">
    <source>
        <dbReference type="SAM" id="MobiDB-lite"/>
    </source>
</evidence>
<feature type="transmembrane region" description="Helical" evidence="11">
    <location>
        <begin position="971"/>
        <end position="995"/>
    </location>
</feature>
<evidence type="ECO:0000256" key="5">
    <source>
        <dbReference type="ARBA" id="ARBA00022679"/>
    </source>
</evidence>
<feature type="transmembrane region" description="Helical" evidence="11">
    <location>
        <begin position="839"/>
        <end position="858"/>
    </location>
</feature>
<gene>
    <name evidence="13" type="ORF">BN1211_1647</name>
</gene>
<evidence type="ECO:0000256" key="2">
    <source>
        <dbReference type="ARBA" id="ARBA00012543"/>
    </source>
</evidence>
<dbReference type="GO" id="GO:0030428">
    <property type="term" value="C:cell septum"/>
    <property type="evidence" value="ECO:0007669"/>
    <property type="project" value="TreeGrafter"/>
</dbReference>
<dbReference type="Pfam" id="PF08407">
    <property type="entry name" value="Chitin_synth_1N"/>
    <property type="match status" value="1"/>
</dbReference>
<evidence type="ECO:0000256" key="11">
    <source>
        <dbReference type="SAM" id="Phobius"/>
    </source>
</evidence>
<feature type="region of interest" description="Disordered" evidence="10">
    <location>
        <begin position="53"/>
        <end position="93"/>
    </location>
</feature>
<dbReference type="GO" id="GO:0005886">
    <property type="term" value="C:plasma membrane"/>
    <property type="evidence" value="ECO:0007669"/>
    <property type="project" value="UniProtKB-SubCell"/>
</dbReference>
<feature type="domain" description="Chitin synthase N-terminal" evidence="12">
    <location>
        <begin position="301"/>
        <end position="368"/>
    </location>
</feature>
<feature type="transmembrane region" description="Helical" evidence="11">
    <location>
        <begin position="725"/>
        <end position="746"/>
    </location>
</feature>
<feature type="transmembrane region" description="Helical" evidence="11">
    <location>
        <begin position="789"/>
        <end position="811"/>
    </location>
</feature>
<evidence type="ECO:0000256" key="7">
    <source>
        <dbReference type="ARBA" id="ARBA00022989"/>
    </source>
</evidence>
<sequence>MSYNYNNQGGGRNRNDGARGRDDNTHNQYNYDQYYHDESPTRTVEDNTQYNYDQQYTTSPQDPFTGTVTGNGLSSVEPSYTRDSISPQRRVSQAHNQDYGYSNDYAYHQDYSIQQNHGYTRRPPFDEDTSYNPGRIDTEVAGTQYPQQYSPIVQDPNNLPSINVTQYGNAPSNVLGEYNDEDFYHNQTVSASTFNAFPTDPDQEQAQGQAPLPPMGANFYETNNSYSNIPLTSPYQNEAIEMDRFDANQEEEIGFNHHIDGDNYELNTFAKGPYDADEEYPFGDENGEEIPQEQQQRRKIEVGLLNGNLILDCPVPDRILQKYVGKNIDDSREFKFMRYQAATCDPRDFSLDNFSLRQRYYKRPRECELMIVITLYNEPDFLLARTLKGVIDNIKHLESRKRSSTWGQDAWKKVVVCIVADGRSKINESAQALLAGLGVYQEGFARNAVNEKKVVSHIYEYSSMIGISSIEKETVKLTTAPVPTQLLFCLKEENKKKINSHRWALEAFGEVLRPNVVVLLDAGTQPSKDSIYHLWKEFDKDPNVAGTCGEIKAMLGNRYEKLLNPLVAAQNFEYKMSNILDKPMESSFGFISVLPGAFSAYRYSALLNQPNGDGPLAKYFEGETLHDQGAGIFKSNMYLAEDRILCFELVAKRNCSWILRYCRSASAETDVPEEVHDFVSQRRRWLNGSFFAAIYSVVHFHKLLGESSHSIGRKIALCVEFVYQLVNLLVSWFSLASYFLVFRILTTSLGTLYDPCRYLSVVFLWLYLLSVVTTFVLSFGNTPRGTPKFYIVIIVFFAILMAYMIAAAIVMSVDAIKGIVAEGNITAATLFQNATFRDLIISTASTYALYFIASIIHLKPMHMFTSFLQYLLLSPSYVNVLNIYAFCNLHDISWGTKGATAQSLGDAKITEDGKVEFIDAPITTEEINALYEKQMDILAHVPKPKPEVTEESLLIEEQRRKEKEDEKNKNYYAFIRSMVVLTWITTNFVIIALVLETGGVNQLTSDSTTTTTTTTTDDYASNPRSEIFLTVILWIVAFMAAFRLIGTVYYLIARLIK</sequence>
<dbReference type="GO" id="GO:0071555">
    <property type="term" value="P:cell wall organization"/>
    <property type="evidence" value="ECO:0007669"/>
    <property type="project" value="UniProtKB-KW"/>
</dbReference>
<evidence type="ECO:0000256" key="6">
    <source>
        <dbReference type="ARBA" id="ARBA00022692"/>
    </source>
</evidence>
<evidence type="ECO:0000256" key="9">
    <source>
        <dbReference type="ARBA" id="ARBA00023316"/>
    </source>
</evidence>
<dbReference type="Pfam" id="PF01644">
    <property type="entry name" value="Chitin_synth_1"/>
    <property type="match status" value="1"/>
</dbReference>
<dbReference type="CDD" id="cd04190">
    <property type="entry name" value="Chitin_synth_C"/>
    <property type="match status" value="1"/>
</dbReference>
<feature type="transmembrane region" description="Helical" evidence="11">
    <location>
        <begin position="758"/>
        <end position="777"/>
    </location>
</feature>
<protein>
    <recommendedName>
        <fullName evidence="2">chitin synthase</fullName>
        <ecNumber evidence="2">2.4.1.16</ecNumber>
    </recommendedName>
</protein>
<dbReference type="PANTHER" id="PTHR22914:SF9">
    <property type="entry name" value="CHITIN SYNTHASE 1"/>
    <property type="match status" value="1"/>
</dbReference>
<evidence type="ECO:0000313" key="14">
    <source>
        <dbReference type="Proteomes" id="UP000038830"/>
    </source>
</evidence>
<keyword evidence="6 11" id="KW-0812">Transmembrane</keyword>